<dbReference type="Proteomes" id="UP000719766">
    <property type="component" value="Unassembled WGS sequence"/>
</dbReference>
<reference evidence="1" key="1">
    <citation type="journal article" date="2020" name="New Phytol.">
        <title>Comparative genomics reveals dynamic genome evolution in host specialist ectomycorrhizal fungi.</title>
        <authorList>
            <person name="Lofgren L.A."/>
            <person name="Nguyen N.H."/>
            <person name="Vilgalys R."/>
            <person name="Ruytinx J."/>
            <person name="Liao H.L."/>
            <person name="Branco S."/>
            <person name="Kuo A."/>
            <person name="LaButti K."/>
            <person name="Lipzen A."/>
            <person name="Andreopoulos W."/>
            <person name="Pangilinan J."/>
            <person name="Riley R."/>
            <person name="Hundley H."/>
            <person name="Na H."/>
            <person name="Barry K."/>
            <person name="Grigoriev I.V."/>
            <person name="Stajich J.E."/>
            <person name="Kennedy P.G."/>
        </authorList>
    </citation>
    <scope>NUCLEOTIDE SEQUENCE</scope>
    <source>
        <strain evidence="1">S12</strain>
    </source>
</reference>
<keyword evidence="2" id="KW-1185">Reference proteome</keyword>
<accession>A0A9P7ADX9</accession>
<dbReference type="AlphaFoldDB" id="A0A9P7ADX9"/>
<dbReference type="GeneID" id="64601229"/>
<dbReference type="OrthoDB" id="3182376at2759"/>
<dbReference type="RefSeq" id="XP_041154813.1">
    <property type="nucleotide sequence ID" value="XM_041307465.1"/>
</dbReference>
<organism evidence="1 2">
    <name type="scientific">Suillus plorans</name>
    <dbReference type="NCBI Taxonomy" id="116603"/>
    <lineage>
        <taxon>Eukaryota</taxon>
        <taxon>Fungi</taxon>
        <taxon>Dikarya</taxon>
        <taxon>Basidiomycota</taxon>
        <taxon>Agaricomycotina</taxon>
        <taxon>Agaricomycetes</taxon>
        <taxon>Agaricomycetidae</taxon>
        <taxon>Boletales</taxon>
        <taxon>Suillineae</taxon>
        <taxon>Suillaceae</taxon>
        <taxon>Suillus</taxon>
    </lineage>
</organism>
<sequence length="168" mass="19163">MHQTLLGFYEGHQGPGQEKKQSGVPKETYYLQLAGSVFANDKDPEMRLLFQQNPKAFIKPVQMRFKVLKKKYNEVNATLKQPGAEMTFDDLHKNPETKTLLNSQLVKFLWWLELHNFESAALQHLNVSGSKDMQVSDGEENLLEDSEIMDMDNTDTHLDDIGPVPVAD</sequence>
<proteinExistence type="predicted"/>
<comment type="caution">
    <text evidence="1">The sequence shown here is derived from an EMBL/GenBank/DDBJ whole genome shotgun (WGS) entry which is preliminary data.</text>
</comment>
<protein>
    <submittedName>
        <fullName evidence="1">Uncharacterized protein</fullName>
    </submittedName>
</protein>
<evidence type="ECO:0000313" key="2">
    <source>
        <dbReference type="Proteomes" id="UP000719766"/>
    </source>
</evidence>
<name>A0A9P7ADX9_9AGAM</name>
<dbReference type="EMBL" id="JABBWE010000078">
    <property type="protein sequence ID" value="KAG1787467.1"/>
    <property type="molecule type" value="Genomic_DNA"/>
</dbReference>
<gene>
    <name evidence="1" type="ORF">HD556DRAFT_1448654</name>
</gene>
<evidence type="ECO:0000313" key="1">
    <source>
        <dbReference type="EMBL" id="KAG1787467.1"/>
    </source>
</evidence>